<dbReference type="AlphaFoldDB" id="A0A6P7GL73"/>
<proteinExistence type="predicted"/>
<name>A0A6P7GL73_DIAVI</name>
<dbReference type="RefSeq" id="XP_028150413.1">
    <property type="nucleotide sequence ID" value="XM_028294612.1"/>
</dbReference>
<organism evidence="3">
    <name type="scientific">Diabrotica virgifera virgifera</name>
    <name type="common">western corn rootworm</name>
    <dbReference type="NCBI Taxonomy" id="50390"/>
    <lineage>
        <taxon>Eukaryota</taxon>
        <taxon>Metazoa</taxon>
        <taxon>Ecdysozoa</taxon>
        <taxon>Arthropoda</taxon>
        <taxon>Hexapoda</taxon>
        <taxon>Insecta</taxon>
        <taxon>Pterygota</taxon>
        <taxon>Neoptera</taxon>
        <taxon>Endopterygota</taxon>
        <taxon>Coleoptera</taxon>
        <taxon>Polyphaga</taxon>
        <taxon>Cucujiformia</taxon>
        <taxon>Chrysomeloidea</taxon>
        <taxon>Chrysomelidae</taxon>
        <taxon>Galerucinae</taxon>
        <taxon>Diabroticina</taxon>
        <taxon>Diabroticites</taxon>
        <taxon>Diabrotica</taxon>
    </lineage>
</organism>
<reference evidence="2 3" key="1">
    <citation type="submission" date="2025-04" db="UniProtKB">
        <authorList>
            <consortium name="RefSeq"/>
        </authorList>
    </citation>
    <scope>IDENTIFICATION</scope>
    <source>
        <tissue evidence="2 3">Whole insect</tissue>
    </source>
</reference>
<evidence type="ECO:0000313" key="3">
    <source>
        <dbReference type="RefSeq" id="XP_028150414.1"/>
    </source>
</evidence>
<evidence type="ECO:0000256" key="1">
    <source>
        <dbReference type="SAM" id="MobiDB-lite"/>
    </source>
</evidence>
<evidence type="ECO:0000313" key="2">
    <source>
        <dbReference type="RefSeq" id="XP_028150413.1"/>
    </source>
</evidence>
<sequence>METMCGNGSEEIRNQSVSIIKDEQDMFLELEDRSSRSKNILIYNVDESQSKVTNERIDHDKANTREVLTKLEVGATEFKVLRVGRGNSSSDRPRPLKVIFQNNTIVIACLKNKHKLKPSSILIKSDLTQMQRNHLKKLYEELDRRRRNGESNLAIRYKNGNPFISKVKEQNHQSPKNSQMRT</sequence>
<accession>A0A6P7GL73</accession>
<protein>
    <submittedName>
        <fullName evidence="2">Uncharacterized protein LOC114343770 isoform X1</fullName>
    </submittedName>
    <submittedName>
        <fullName evidence="3">Uncharacterized protein LOC114343770 isoform X2</fullName>
    </submittedName>
</protein>
<feature type="region of interest" description="Disordered" evidence="1">
    <location>
        <begin position="161"/>
        <end position="182"/>
    </location>
</feature>
<gene>
    <name evidence="2 3" type="primary">LOC114343770</name>
</gene>
<dbReference type="RefSeq" id="XP_028150414.1">
    <property type="nucleotide sequence ID" value="XM_028294613.1"/>
</dbReference>
<feature type="compositionally biased region" description="Polar residues" evidence="1">
    <location>
        <begin position="172"/>
        <end position="182"/>
    </location>
</feature>